<dbReference type="GO" id="GO:0003700">
    <property type="term" value="F:DNA-binding transcription factor activity"/>
    <property type="evidence" value="ECO:0007669"/>
    <property type="project" value="InterPro"/>
</dbReference>
<dbReference type="GO" id="GO:1900376">
    <property type="term" value="P:regulation of secondary metabolite biosynthetic process"/>
    <property type="evidence" value="ECO:0007669"/>
    <property type="project" value="TreeGrafter"/>
</dbReference>
<dbReference type="GO" id="GO:0008270">
    <property type="term" value="F:zinc ion binding"/>
    <property type="evidence" value="ECO:0007669"/>
    <property type="project" value="TreeGrafter"/>
</dbReference>
<feature type="binding site" evidence="1">
    <location>
        <position position="118"/>
    </location>
    <ligand>
        <name>Zn(2+)</name>
        <dbReference type="ChEBI" id="CHEBI:29105"/>
    </ligand>
</feature>
<reference evidence="3" key="2">
    <citation type="journal article" date="2015" name="Genome Biol. Evol.">
        <title>Complete Genome Sequence and Transcriptomic Analysis of the Novel Pathogen Elizabethkingia anophelis in Response to Oxidative Stress.</title>
        <authorList>
            <person name="Li Y."/>
            <person name="Liu Y."/>
            <person name="Chew S.C."/>
            <person name="Tay M."/>
            <person name="Salido M.M."/>
            <person name="Teo J."/>
            <person name="Lauro F.M."/>
            <person name="Givskov M."/>
            <person name="Yang L."/>
        </authorList>
    </citation>
    <scope>NUCLEOTIDE SEQUENCE</scope>
    <source>
        <strain evidence="3">NUHP1</strain>
    </source>
</reference>
<gene>
    <name evidence="3" type="ORF">BD94_2733</name>
</gene>
<keyword evidence="1" id="KW-0862">Zinc</keyword>
<dbReference type="STRING" id="1338011.BD94_2733"/>
<dbReference type="GO" id="GO:0045892">
    <property type="term" value="P:negative regulation of DNA-templated transcription"/>
    <property type="evidence" value="ECO:0007669"/>
    <property type="project" value="TreeGrafter"/>
</dbReference>
<sequence length="126" mass="14556">MGKRNTKSKQLVLDILESEPCALCHEEFQNRLQENVDRATIYRILNSFCEDGIVHRIISDEGKQYFALCKPCDGKDYNHFHFRCLKCKKVKCMTEEINVNLPGDYQIAGVNAFVSGYCPNCKEKEK</sequence>
<dbReference type="PANTHER" id="PTHR33202:SF7">
    <property type="entry name" value="FERRIC UPTAKE REGULATION PROTEIN"/>
    <property type="match status" value="1"/>
</dbReference>
<organism evidence="3 4">
    <name type="scientific">Elizabethkingia anophelis NUHP1</name>
    <dbReference type="NCBI Taxonomy" id="1338011"/>
    <lineage>
        <taxon>Bacteria</taxon>
        <taxon>Pseudomonadati</taxon>
        <taxon>Bacteroidota</taxon>
        <taxon>Flavobacteriia</taxon>
        <taxon>Flavobacteriales</taxon>
        <taxon>Weeksellaceae</taxon>
        <taxon>Elizabethkingia</taxon>
    </lineage>
</organism>
<feature type="binding site" evidence="1">
    <location>
        <position position="84"/>
    </location>
    <ligand>
        <name>Zn(2+)</name>
        <dbReference type="ChEBI" id="CHEBI:29105"/>
    </ligand>
</feature>
<dbReference type="Pfam" id="PF01475">
    <property type="entry name" value="FUR"/>
    <property type="match status" value="1"/>
</dbReference>
<evidence type="ECO:0000256" key="2">
    <source>
        <dbReference type="PIRSR" id="PIRSR602481-2"/>
    </source>
</evidence>
<dbReference type="InterPro" id="IPR036390">
    <property type="entry name" value="WH_DNA-bd_sf"/>
</dbReference>
<dbReference type="InterPro" id="IPR002481">
    <property type="entry name" value="FUR"/>
</dbReference>
<dbReference type="InterPro" id="IPR036388">
    <property type="entry name" value="WH-like_DNA-bd_sf"/>
</dbReference>
<accession>A0A077EJ27</accession>
<comment type="cofactor">
    <cofactor evidence="1">
        <name>Zn(2+)</name>
        <dbReference type="ChEBI" id="CHEBI:29105"/>
    </cofactor>
    <text evidence="1">Binds 1 zinc ion per subunit.</text>
</comment>
<dbReference type="eggNOG" id="COG0735">
    <property type="taxonomic scope" value="Bacteria"/>
</dbReference>
<dbReference type="GO" id="GO:0000976">
    <property type="term" value="F:transcription cis-regulatory region binding"/>
    <property type="evidence" value="ECO:0007669"/>
    <property type="project" value="TreeGrafter"/>
</dbReference>
<keyword evidence="1" id="KW-0479">Metal-binding</keyword>
<dbReference type="RefSeq" id="WP_024565892.1">
    <property type="nucleotide sequence ID" value="NZ_CP007547.1"/>
</dbReference>
<feature type="binding site" evidence="2">
    <location>
        <position position="95"/>
    </location>
    <ligand>
        <name>Fe cation</name>
        <dbReference type="ChEBI" id="CHEBI:24875"/>
    </ligand>
</feature>
<dbReference type="KEGG" id="eao:BD94_2733"/>
<feature type="binding site" evidence="1">
    <location>
        <position position="87"/>
    </location>
    <ligand>
        <name>Zn(2+)</name>
        <dbReference type="ChEBI" id="CHEBI:29105"/>
    </ligand>
</feature>
<dbReference type="PANTHER" id="PTHR33202">
    <property type="entry name" value="ZINC UPTAKE REGULATION PROTEIN"/>
    <property type="match status" value="1"/>
</dbReference>
<dbReference type="AlphaFoldDB" id="A0A077EJ27"/>
<dbReference type="Gene3D" id="1.10.10.10">
    <property type="entry name" value="Winged helix-like DNA-binding domain superfamily/Winged helix DNA-binding domain"/>
    <property type="match status" value="1"/>
</dbReference>
<name>A0A077EJ27_9FLAO</name>
<proteinExistence type="predicted"/>
<dbReference type="EMBL" id="CP007547">
    <property type="protein sequence ID" value="AIL46508.1"/>
    <property type="molecule type" value="Genomic_DNA"/>
</dbReference>
<evidence type="ECO:0000256" key="1">
    <source>
        <dbReference type="PIRSR" id="PIRSR602481-1"/>
    </source>
</evidence>
<dbReference type="HOGENOM" id="CLU_096072_6_1_10"/>
<comment type="cofactor">
    <cofactor evidence="2">
        <name>Mn(2+)</name>
        <dbReference type="ChEBI" id="CHEBI:29035"/>
    </cofactor>
    <cofactor evidence="2">
        <name>Fe(2+)</name>
        <dbReference type="ChEBI" id="CHEBI:29033"/>
    </cofactor>
    <text evidence="2">Binds 1 Mn(2+) or Fe(2+) ion per subunit.</text>
</comment>
<keyword evidence="2" id="KW-0408">Iron</keyword>
<dbReference type="SUPFAM" id="SSF46785">
    <property type="entry name" value="Winged helix' DNA-binding domain"/>
    <property type="match status" value="1"/>
</dbReference>
<evidence type="ECO:0000313" key="4">
    <source>
        <dbReference type="Proteomes" id="UP000028933"/>
    </source>
</evidence>
<reference evidence="3" key="1">
    <citation type="journal article" date="2013" name="Lancet">
        <title>First case of E anophelis outbreak in an intensive-care unit.</title>
        <authorList>
            <person name="Teo J."/>
            <person name="Tan S.Y."/>
            <person name="Tay M."/>
            <person name="Ding Y."/>
            <person name="Kjelleberg S."/>
            <person name="Givskov M."/>
            <person name="Lin R.T."/>
            <person name="Yang L."/>
        </authorList>
    </citation>
    <scope>NUCLEOTIDE SEQUENCE [LARGE SCALE GENOMIC DNA]</scope>
    <source>
        <strain evidence="3">NUHP1</strain>
    </source>
</reference>
<protein>
    <submittedName>
        <fullName evidence="3">Zinc uptake regulation protein ZUR</fullName>
    </submittedName>
</protein>
<dbReference type="Proteomes" id="UP000028933">
    <property type="component" value="Chromosome"/>
</dbReference>
<evidence type="ECO:0000313" key="3">
    <source>
        <dbReference type="EMBL" id="AIL46508.1"/>
    </source>
</evidence>
<feature type="binding site" evidence="1">
    <location>
        <position position="121"/>
    </location>
    <ligand>
        <name>Zn(2+)</name>
        <dbReference type="ChEBI" id="CHEBI:29105"/>
    </ligand>
</feature>